<evidence type="ECO:0000256" key="1">
    <source>
        <dbReference type="ARBA" id="ARBA00001946"/>
    </source>
</evidence>
<dbReference type="Pfam" id="PF00293">
    <property type="entry name" value="NUDIX"/>
    <property type="match status" value="1"/>
</dbReference>
<feature type="domain" description="Nudix hydrolase" evidence="7">
    <location>
        <begin position="1"/>
        <end position="108"/>
    </location>
</feature>
<accession>A0ABS2SZ88</accession>
<dbReference type="CDD" id="cd18886">
    <property type="entry name" value="NUDIX_MutT_Nudt1"/>
    <property type="match status" value="1"/>
</dbReference>
<evidence type="ECO:0000256" key="4">
    <source>
        <dbReference type="ARBA" id="ARBA00022801"/>
    </source>
</evidence>
<keyword evidence="5" id="KW-0460">Magnesium</keyword>
<keyword evidence="9" id="KW-1185">Reference proteome</keyword>
<dbReference type="GO" id="GO:0035539">
    <property type="term" value="F:8-oxo-7,8-dihydrodeoxyguanosine triphosphate pyrophosphatase activity"/>
    <property type="evidence" value="ECO:0007669"/>
    <property type="project" value="UniProtKB-EC"/>
</dbReference>
<dbReference type="InterPro" id="IPR015797">
    <property type="entry name" value="NUDIX_hydrolase-like_dom_sf"/>
</dbReference>
<name>A0ABS2SZ88_9BACI</name>
<dbReference type="PRINTS" id="PR00502">
    <property type="entry name" value="NUDIXFAMILY"/>
</dbReference>
<reference evidence="8" key="1">
    <citation type="submission" date="2021-01" db="EMBL/GenBank/DDBJ databases">
        <title>Genomic Encyclopedia of Type Strains, Phase IV (KMG-IV): sequencing the most valuable type-strain genomes for metagenomic binning, comparative biology and taxonomic classification.</title>
        <authorList>
            <person name="Goeker M."/>
        </authorList>
    </citation>
    <scope>NUCLEOTIDE SEQUENCE</scope>
    <source>
        <strain evidence="8">DSM 21943</strain>
    </source>
</reference>
<dbReference type="InterPro" id="IPR020084">
    <property type="entry name" value="NUDIX_hydrolase_CS"/>
</dbReference>
<dbReference type="Gene3D" id="3.90.79.10">
    <property type="entry name" value="Nucleoside Triphosphate Pyrophosphohydrolase"/>
    <property type="match status" value="1"/>
</dbReference>
<dbReference type="EC" id="3.6.1.55" evidence="8"/>
<evidence type="ECO:0000256" key="3">
    <source>
        <dbReference type="ARBA" id="ARBA00022723"/>
    </source>
</evidence>
<keyword evidence="4 6" id="KW-0378">Hydrolase</keyword>
<dbReference type="PANTHER" id="PTHR43758">
    <property type="entry name" value="7,8-DIHYDRO-8-OXOGUANINE TRIPHOSPHATASE"/>
    <property type="match status" value="1"/>
</dbReference>
<keyword evidence="3" id="KW-0479">Metal-binding</keyword>
<gene>
    <name evidence="8" type="ORF">JOC54_004113</name>
</gene>
<dbReference type="SUPFAM" id="SSF55811">
    <property type="entry name" value="Nudix"/>
    <property type="match status" value="1"/>
</dbReference>
<evidence type="ECO:0000259" key="7">
    <source>
        <dbReference type="PROSITE" id="PS51462"/>
    </source>
</evidence>
<proteinExistence type="inferred from homology"/>
<dbReference type="InterPro" id="IPR020476">
    <property type="entry name" value="Nudix_hydrolase"/>
</dbReference>
<comment type="cofactor">
    <cofactor evidence="1">
        <name>Mg(2+)</name>
        <dbReference type="ChEBI" id="CHEBI:18420"/>
    </cofactor>
</comment>
<dbReference type="PROSITE" id="PS00893">
    <property type="entry name" value="NUDIX_BOX"/>
    <property type="match status" value="1"/>
</dbReference>
<organism evidence="8 9">
    <name type="scientific">Shouchella xiaoxiensis</name>
    <dbReference type="NCBI Taxonomy" id="766895"/>
    <lineage>
        <taxon>Bacteria</taxon>
        <taxon>Bacillati</taxon>
        <taxon>Bacillota</taxon>
        <taxon>Bacilli</taxon>
        <taxon>Bacillales</taxon>
        <taxon>Bacillaceae</taxon>
        <taxon>Shouchella</taxon>
    </lineage>
</organism>
<comment type="caution">
    <text evidence="8">The sequence shown here is derived from an EMBL/GenBank/DDBJ whole genome shotgun (WGS) entry which is preliminary data.</text>
</comment>
<evidence type="ECO:0000256" key="2">
    <source>
        <dbReference type="ARBA" id="ARBA00005582"/>
    </source>
</evidence>
<sequence>MYKQTLCFIRKKEKLLVLNREYKPLKGLWNGVGGKIEPGETPKECVIREVKEETGIDISSCNIIDKGIITWNTEDNYSDGLYVFVVAIEDTYDYQTPRKTKEGILDWK</sequence>
<dbReference type="Proteomes" id="UP001179280">
    <property type="component" value="Unassembled WGS sequence"/>
</dbReference>
<evidence type="ECO:0000313" key="8">
    <source>
        <dbReference type="EMBL" id="MBM7840820.1"/>
    </source>
</evidence>
<dbReference type="InterPro" id="IPR000086">
    <property type="entry name" value="NUDIX_hydrolase_dom"/>
</dbReference>
<dbReference type="PANTHER" id="PTHR43758:SF2">
    <property type="entry name" value="OXIDIZED PURINE NUCLEOSIDE TRIPHOSPHATE HYDROLASE"/>
    <property type="match status" value="1"/>
</dbReference>
<evidence type="ECO:0000313" key="9">
    <source>
        <dbReference type="Proteomes" id="UP001179280"/>
    </source>
</evidence>
<dbReference type="PROSITE" id="PS51462">
    <property type="entry name" value="NUDIX"/>
    <property type="match status" value="1"/>
</dbReference>
<evidence type="ECO:0000256" key="6">
    <source>
        <dbReference type="RuleBase" id="RU003476"/>
    </source>
</evidence>
<protein>
    <submittedName>
        <fullName evidence="8">8-oxo-dGTP diphosphatase</fullName>
        <ecNumber evidence="8">3.6.1.55</ecNumber>
    </submittedName>
</protein>
<dbReference type="EMBL" id="JAFBCV010000017">
    <property type="protein sequence ID" value="MBM7840820.1"/>
    <property type="molecule type" value="Genomic_DNA"/>
</dbReference>
<comment type="similarity">
    <text evidence="2 6">Belongs to the Nudix hydrolase family.</text>
</comment>
<evidence type="ECO:0000256" key="5">
    <source>
        <dbReference type="ARBA" id="ARBA00022842"/>
    </source>
</evidence>